<dbReference type="OrthoDB" id="9813147at2"/>
<dbReference type="Pfam" id="PF13541">
    <property type="entry name" value="ChlI"/>
    <property type="match status" value="1"/>
</dbReference>
<protein>
    <submittedName>
        <fullName evidence="3">Fis family transcriptional regulator</fullName>
    </submittedName>
</protein>
<keyword evidence="4" id="KW-1185">Reference proteome</keyword>
<dbReference type="InterPro" id="IPR027417">
    <property type="entry name" value="P-loop_NTPase"/>
</dbReference>
<dbReference type="Gene3D" id="3.30.230.10">
    <property type="match status" value="1"/>
</dbReference>
<dbReference type="RefSeq" id="WP_129060924.1">
    <property type="nucleotide sequence ID" value="NZ_NXIE01000002.1"/>
</dbReference>
<dbReference type="Proteomes" id="UP000289718">
    <property type="component" value="Unassembled WGS sequence"/>
</dbReference>
<dbReference type="InterPro" id="IPR014721">
    <property type="entry name" value="Ribsml_uS5_D2-typ_fold_subgr"/>
</dbReference>
<dbReference type="Gene3D" id="3.40.50.300">
    <property type="entry name" value="P-loop containing nucleotide triphosphate hydrolases"/>
    <property type="match status" value="1"/>
</dbReference>
<dbReference type="InterPro" id="IPR025158">
    <property type="entry name" value="Mg_chelat-rel_C"/>
</dbReference>
<evidence type="ECO:0000259" key="2">
    <source>
        <dbReference type="Pfam" id="PF13335"/>
    </source>
</evidence>
<dbReference type="InterPro" id="IPR000523">
    <property type="entry name" value="Mg_chelatse_chII-like_cat_dom"/>
</dbReference>
<dbReference type="AlphaFoldDB" id="A0A4Q1B2T6"/>
<organism evidence="3 4">
    <name type="scientific">Halarcobacter mediterraneus</name>
    <dbReference type="NCBI Taxonomy" id="2023153"/>
    <lineage>
        <taxon>Bacteria</taxon>
        <taxon>Pseudomonadati</taxon>
        <taxon>Campylobacterota</taxon>
        <taxon>Epsilonproteobacteria</taxon>
        <taxon>Campylobacterales</taxon>
        <taxon>Arcobacteraceae</taxon>
        <taxon>Halarcobacter</taxon>
    </lineage>
</organism>
<name>A0A4Q1B2T6_9BACT</name>
<evidence type="ECO:0000259" key="1">
    <source>
        <dbReference type="Pfam" id="PF01078"/>
    </source>
</evidence>
<dbReference type="SUPFAM" id="SSF52540">
    <property type="entry name" value="P-loop containing nucleoside triphosphate hydrolases"/>
    <property type="match status" value="1"/>
</dbReference>
<dbReference type="PANTHER" id="PTHR32039:SF7">
    <property type="entry name" value="COMPETENCE PROTEIN COMM"/>
    <property type="match status" value="1"/>
</dbReference>
<dbReference type="InterPro" id="IPR020568">
    <property type="entry name" value="Ribosomal_Su5_D2-typ_SF"/>
</dbReference>
<feature type="domain" description="Mg chelatase-related protein C-terminal" evidence="2">
    <location>
        <begin position="407"/>
        <end position="498"/>
    </location>
</feature>
<evidence type="ECO:0000313" key="3">
    <source>
        <dbReference type="EMBL" id="RXK13105.1"/>
    </source>
</evidence>
<dbReference type="Pfam" id="PF13335">
    <property type="entry name" value="Mg_chelatase_C"/>
    <property type="match status" value="1"/>
</dbReference>
<dbReference type="InterPro" id="IPR045006">
    <property type="entry name" value="CHLI-like"/>
</dbReference>
<dbReference type="SUPFAM" id="SSF54211">
    <property type="entry name" value="Ribosomal protein S5 domain 2-like"/>
    <property type="match status" value="1"/>
</dbReference>
<dbReference type="InterPro" id="IPR004482">
    <property type="entry name" value="Mg_chelat-rel"/>
</dbReference>
<feature type="domain" description="Magnesium chelatase ChlI-like catalytic" evidence="1">
    <location>
        <begin position="201"/>
        <end position="399"/>
    </location>
</feature>
<gene>
    <name evidence="3" type="ORF">CP965_04705</name>
</gene>
<dbReference type="PANTHER" id="PTHR32039">
    <property type="entry name" value="MAGNESIUM-CHELATASE SUBUNIT CHLI"/>
    <property type="match status" value="1"/>
</dbReference>
<dbReference type="EMBL" id="NXIE01000002">
    <property type="protein sequence ID" value="RXK13105.1"/>
    <property type="molecule type" value="Genomic_DNA"/>
</dbReference>
<evidence type="ECO:0000313" key="4">
    <source>
        <dbReference type="Proteomes" id="UP000289718"/>
    </source>
</evidence>
<proteinExistence type="predicted"/>
<sequence>MKIIKSASLTNIEANEVLVESTFTKGLPSFTIVGLPSDHIKESKDRTKSALLTNDYKFPPKKITINLAPSEIKKTGTHFDLPIALLIALYEEKNINFENIHIFGELSLNGEIKDSTSIFPIILSLAKQEIVKEVLVCEKSAQKISKIPNIKIYCVKNLFEAIEFFSKKNKNDFLYKKENLEYEKININNKDFYYEQKYPSDFLDIKGQENAINAALIAAAGNHNILLEGSPGCGKSMIAKRLPYIMAPMSLDEILEIAKLQSLDLKEPDFRPIRVSRNPHCSSTKASIMGSSNSLGEVALANVGLLFFDEIPHFPGSILESLREPLEDNCLLISRANSKIKYETKFLFVAAMNPCPCGNLLSKTKNCRCSELEIKRYKSKLSEPFLDRIDLCVVMNETNIDDKSIVDSKTLHNKVIEAFKMQILRGQKNLNGKLDDEEIKKFCILTNESQELLRKATQNFDMSFRSINKVLKVSRTIADLDGSSDIKKEHLLKSLGYRRR</sequence>
<reference evidence="3 4" key="1">
    <citation type="submission" date="2017-09" db="EMBL/GenBank/DDBJ databases">
        <title>Genomics of the genus Arcobacter.</title>
        <authorList>
            <person name="Perez-Cataluna A."/>
            <person name="Figueras M.J."/>
            <person name="Salas-Masso N."/>
        </authorList>
    </citation>
    <scope>NUCLEOTIDE SEQUENCE [LARGE SCALE GENOMIC DNA]</scope>
    <source>
        <strain evidence="3 4">F156-34</strain>
    </source>
</reference>
<comment type="caution">
    <text evidence="3">The sequence shown here is derived from an EMBL/GenBank/DDBJ whole genome shotgun (WGS) entry which is preliminary data.</text>
</comment>
<dbReference type="GO" id="GO:0005524">
    <property type="term" value="F:ATP binding"/>
    <property type="evidence" value="ECO:0007669"/>
    <property type="project" value="InterPro"/>
</dbReference>
<dbReference type="NCBIfam" id="TIGR00368">
    <property type="entry name" value="YifB family Mg chelatase-like AAA ATPase"/>
    <property type="match status" value="1"/>
</dbReference>
<dbReference type="Pfam" id="PF01078">
    <property type="entry name" value="Mg_chelatase"/>
    <property type="match status" value="1"/>
</dbReference>
<accession>A0A4Q1B2T6</accession>